<feature type="disulfide bond" evidence="2">
    <location>
        <begin position="1018"/>
        <end position="1033"/>
    </location>
</feature>
<proteinExistence type="predicted"/>
<evidence type="ECO:0000256" key="3">
    <source>
        <dbReference type="RuleBase" id="RU363034"/>
    </source>
</evidence>
<dbReference type="InterPro" id="IPR015420">
    <property type="entry name" value="Peptidase_S1A_nudel"/>
</dbReference>
<comment type="caution">
    <text evidence="2">Lacks conserved residue(s) required for the propagation of feature annotation.</text>
</comment>
<feature type="compositionally biased region" description="Low complexity" evidence="5">
    <location>
        <begin position="301"/>
        <end position="313"/>
    </location>
</feature>
<dbReference type="GO" id="GO:0004252">
    <property type="term" value="F:serine-type endopeptidase activity"/>
    <property type="evidence" value="ECO:0007669"/>
    <property type="project" value="InterPro"/>
</dbReference>
<organism evidence="7 8">
    <name type="scientific">Ceratitis capitata</name>
    <name type="common">Mediterranean fruit fly</name>
    <name type="synonym">Tephritis capitata</name>
    <dbReference type="NCBI Taxonomy" id="7213"/>
    <lineage>
        <taxon>Eukaryota</taxon>
        <taxon>Metazoa</taxon>
        <taxon>Ecdysozoa</taxon>
        <taxon>Arthropoda</taxon>
        <taxon>Hexapoda</taxon>
        <taxon>Insecta</taxon>
        <taxon>Pterygota</taxon>
        <taxon>Neoptera</taxon>
        <taxon>Endopterygota</taxon>
        <taxon>Diptera</taxon>
        <taxon>Brachycera</taxon>
        <taxon>Muscomorpha</taxon>
        <taxon>Tephritoidea</taxon>
        <taxon>Tephritidae</taxon>
        <taxon>Ceratitis</taxon>
        <taxon>Ceratitis</taxon>
    </lineage>
</organism>
<dbReference type="Gene3D" id="4.10.400.10">
    <property type="entry name" value="Low-density Lipoprotein Receptor"/>
    <property type="match status" value="4"/>
</dbReference>
<feature type="compositionally biased region" description="Polar residues" evidence="5">
    <location>
        <begin position="1536"/>
        <end position="1558"/>
    </location>
</feature>
<dbReference type="PROSITE" id="PS01209">
    <property type="entry name" value="LDLRA_1"/>
    <property type="match status" value="3"/>
</dbReference>
<dbReference type="PROSITE" id="PS50068">
    <property type="entry name" value="LDLRA_2"/>
    <property type="match status" value="8"/>
</dbReference>
<keyword evidence="3" id="KW-0378">Hydrolase</keyword>
<dbReference type="InterPro" id="IPR033116">
    <property type="entry name" value="TRYPSIN_SER"/>
</dbReference>
<dbReference type="SUPFAM" id="SSF50494">
    <property type="entry name" value="Trypsin-like serine proteases"/>
    <property type="match status" value="2"/>
</dbReference>
<dbReference type="FunFam" id="4.10.400.10:FF:000210">
    <property type="entry name" value="Serine protease nudel"/>
    <property type="match status" value="1"/>
</dbReference>
<evidence type="ECO:0000256" key="5">
    <source>
        <dbReference type="SAM" id="MobiDB-lite"/>
    </source>
</evidence>
<dbReference type="Gene3D" id="2.40.10.10">
    <property type="entry name" value="Trypsin-like serine proteases"/>
    <property type="match status" value="2"/>
</dbReference>
<feature type="region of interest" description="Disordered" evidence="5">
    <location>
        <begin position="1650"/>
        <end position="1670"/>
    </location>
</feature>
<evidence type="ECO:0000256" key="1">
    <source>
        <dbReference type="ARBA" id="ARBA00023157"/>
    </source>
</evidence>
<feature type="disulfide bond" evidence="2">
    <location>
        <begin position="2351"/>
        <end position="2369"/>
    </location>
</feature>
<feature type="disulfide bond" evidence="2">
    <location>
        <begin position="1431"/>
        <end position="1443"/>
    </location>
</feature>
<feature type="compositionally biased region" description="Basic and acidic residues" evidence="5">
    <location>
        <begin position="191"/>
        <end position="209"/>
    </location>
</feature>
<reference evidence="7" key="1">
    <citation type="submission" date="2020-11" db="EMBL/GenBank/DDBJ databases">
        <authorList>
            <person name="Whitehead M."/>
        </authorList>
    </citation>
    <scope>NUCLEOTIDE SEQUENCE</scope>
    <source>
        <strain evidence="7">EGII</strain>
    </source>
</reference>
<feature type="disulfide bond" evidence="2">
    <location>
        <begin position="1450"/>
        <end position="1465"/>
    </location>
</feature>
<feature type="compositionally biased region" description="Acidic residues" evidence="5">
    <location>
        <begin position="1510"/>
        <end position="1520"/>
    </location>
</feature>
<dbReference type="GO" id="GO:0006508">
    <property type="term" value="P:proteolysis"/>
    <property type="evidence" value="ECO:0007669"/>
    <property type="project" value="UniProtKB-KW"/>
</dbReference>
<feature type="region of interest" description="Disordered" evidence="5">
    <location>
        <begin position="1480"/>
        <end position="1582"/>
    </location>
</feature>
<feature type="compositionally biased region" description="Polar residues" evidence="5">
    <location>
        <begin position="181"/>
        <end position="190"/>
    </location>
</feature>
<dbReference type="InterPro" id="IPR002172">
    <property type="entry name" value="LDrepeatLR_classA_rpt"/>
</dbReference>
<dbReference type="PRINTS" id="PR00261">
    <property type="entry name" value="LDLRECEPTOR"/>
</dbReference>
<dbReference type="PROSITE" id="PS00134">
    <property type="entry name" value="TRYPSIN_HIS"/>
    <property type="match status" value="1"/>
</dbReference>
<dbReference type="Gene3D" id="2.40.128.620">
    <property type="match status" value="1"/>
</dbReference>
<dbReference type="InterPro" id="IPR001254">
    <property type="entry name" value="Trypsin_dom"/>
</dbReference>
<keyword evidence="1 2" id="KW-1015">Disulfide bond</keyword>
<gene>
    <name evidence="7" type="ORF">CCAP1982_LOCUS14795</name>
</gene>
<dbReference type="OrthoDB" id="10016557at2759"/>
<keyword evidence="3" id="KW-0720">Serine protease</keyword>
<feature type="domain" description="Peptidase S1" evidence="6">
    <location>
        <begin position="1182"/>
        <end position="1420"/>
    </location>
</feature>
<sequence length="2656" mass="296257">MSEEMSKDDSCPGIGYIRRDIDSAYDNSRSSCNYVAQSRGKVNHHFSIGKHHPVAPTGPQYQTFDHSDERHVTVNEFDQNLIVQQLRSIDVRKRHSRSLPDPLDPVFLEHGPNFDSLYAKVRNKRTRIELGKLEKEYLRCKKESVNSSSCMVAFLKLYDLAKEISEKVDKMKEIFDDNEETLQQSNSSESTESHEVNRRNETDTKKDGSNDTTTAATTEARLITVTEAANVTNRNASANREEEPIHYNWIIDGQGEDITDQDPLKENVTEVSDFVSTTTMAAIKKVTNITENLPLRTSRGPTSTSTEATPTESGKNHNDTSFTHTENESHKISWILDGYENDNETISVDKPIINETTAKPTHMNVATENSANETTTPSTIKVTVHEKPEKISWIIDGHHDDDKEKAEDEDEEEFVANTTKSNLSKEIISIGTEKVLWILDENDENDENVETTAKEMPKSTTQIKDKPDRISWIIDGHDDESVTSSTTRLTTSSTRNIFEELEEVTEGVEKEEEKLRKLKYDAMIEQEQVESKTPTTTAPLKHATATSSLVMNQTVHLTNTAGITITYGGDCMTTTTTKPEQLEQEKARASDTQDRSHPLDHPSSAENMLEVSEKYHKFKPFKAVSVSPKLKNITSTTPSPYNANMWEKLFRQSSAVQHQQDELIDTFRPTDIQSMFEFGAKLNTANTNTQGLLDSQFLSLCDQIVARRLLNKGMNTEEEPFTPAPNPQFTSRGPGGFPVTGETMKATAQFIYNPNFGMPTIPICFYITPANFRMANQNPMWSSNFAGMSGGFSNPMGFNTPNGVFFVPQNFGPTGNFFGPSGSTGTGGSQTSMGNVFGKNAAARKQQQQFFCTYMQNNGNNSPSGGSGRGGLGGSGINGMGFRTDSFKMRTSGQNLTNDIIYASYTDIPDHLGHADHFQCSLPEQVACYGGKECIQESAWCDGFVDCADGSDEAACRCIDRLASKRICDGYADCPMGEDELGCFGCNDLIYSCYDGPEDYAAYNRSTVSMCYSATERCDGVMNCLNGRDELECNIIVDNVFDHMSHAASSSSGFLFHNYRGEWFPVCNNAQKWASEACANEAEHSATPNVTFREITLSGPFIEPTLVGQARFPQSCQQRNAHDKLVDQAAYVDCMSTTQCGLVKKKVKTPFRRKRSGSLSKLHKSIRQQQDQRKRENFNGRIVGGSYSSPLQWPFVVAIYRDGKFHCGGTIYSEKWILSAAHCVINYHKYYYEIHAGMLRRTSFAGSTQIRTVSHIIVHQAYERRSMRNDLSLLAMAEPLKYNRWVKPICLPDVGRTTAGADWIWGPEENTLCTVVGWGAVREKGPGSDQLREVIVPIRKQCTELEDKESEDVCAGDADGGRDACQGDSGGPLFCRSVNNTEEWYLAGVVSHGNGCARKGEFGAYTRVALYLDWIEMASKYRTKLQPRLTCPGYTCVWGGNRCIPMKRRCDRIVDCLGGEDEVGCIYNFIPDLVGSSKNISSTTESDYHPEEVVKPTHCKAADTTRNAGVEEENEVEVDDEKTSTERRVNDDEESITNASTATFAQNITKIESSTNEATDATEYTTDFSTTESSDIDETSTTPQATFADLTTSETISTQSTPSIATTADSTTTEDVITSTSPTQITTTTEMTTNIPSTTTMVTTTEITTTPIGTTEPSMADTTESSLSTDTTTVSLTPFDVENLVTTSTTGSTFSTTTSPAKIWLSQATSTEATEATETTTKISKTSTEKPHSFINATLPGKFVCQRIPQIVELINRCDRVLDCEDGTDEDSCSCRDYLKGSLNILICDGKVDCEDLTDEENCGNCQDSEFLCPLSKKCVPLRKRCDNNIDCDFKEDEKDCFALTNGKKIILDADRRPLLTNAGIFSRNNNGTWRVVCSHEISHSDGIASTAASVCVQLGFKSLKFYNTTRFIGHNAIIPIHPDIQKKQKLLQAHFSTISADNHQFSGAERQFRANDQAFKARTQFIEHTRDECLGLFVECEAKAYKMEPLKTISAGEQLAPAGVPSTGLEPALETHGKPNVFVTPPSTLVLVTKKDEVLDKLDGVIASRKNMTLLVDNKLHEAVEELHWPWVVDIYVDGRLWCVGALVDKYWVLVHESCHYGVRFNTNYIAVLLGGGKTKGLRHKSTHEQIQRVDCFEQVPKSDVLLYHLEKPARFTHHVLPTFFPEFSTKAAGESQQCIGILHDEQSGRIKAVLAVEEHNDALCRVSDMSCYRLIERTPPRRLLAELGVSDEDFASLSEEVVFKEDFSESNEFSSLAISRFATCTQFGKKNSSRLAFEPVDQGILACRQADSGWYPLALFDYNNTNCYSFKDSFALRTLEKVYGTIQSLIDQPKCEHPHEAPVCSTHRCALGDCLEEEQICNGFNDCHDADDEEKEMCMGQKKVCQPSELKCRSTYKCIPKTKFCDHVADCEDMTDEPTLCSCYTYLQATDPKKICDGIRNCWDKSDESPALCNCTENHFHCGVASKECVPRDFVCDKEPDCPNGEDEKYCFGLEFPKQIVTEKTGFSKLPQLKHKQLPQFGQVIEQTYGVWHTKCFPRSRPPDVNEVRQICKQLGFSPFKQPSYRIIDDVAKKVVETNEWPDQRGRSFGNDEESPLHERYRSATKAVVVSKFSPLNLNDDLTLFLKPSRPIAEVAQWNATDSDKCYRLEINCM</sequence>
<dbReference type="InterPro" id="IPR023415">
    <property type="entry name" value="LDLR_class-A_CS"/>
</dbReference>
<feature type="region of interest" description="Disordered" evidence="5">
    <location>
        <begin position="293"/>
        <end position="328"/>
    </location>
</feature>
<feature type="region of interest" description="Disordered" evidence="5">
    <location>
        <begin position="1594"/>
        <end position="1625"/>
    </location>
</feature>
<feature type="disulfide bond" evidence="2">
    <location>
        <begin position="1788"/>
        <end position="1803"/>
    </location>
</feature>
<keyword evidence="8" id="KW-1185">Reference proteome</keyword>
<dbReference type="Proteomes" id="UP000606786">
    <property type="component" value="Unassembled WGS sequence"/>
</dbReference>
<feature type="disulfide bond" evidence="2">
    <location>
        <begin position="2478"/>
        <end position="2493"/>
    </location>
</feature>
<feature type="region of interest" description="Disordered" evidence="5">
    <location>
        <begin position="179"/>
        <end position="219"/>
    </location>
</feature>
<feature type="domain" description="Peptidase S1" evidence="6">
    <location>
        <begin position="2056"/>
        <end position="2333"/>
    </location>
</feature>
<feature type="compositionally biased region" description="Low complexity" evidence="5">
    <location>
        <begin position="1559"/>
        <end position="1573"/>
    </location>
</feature>
<dbReference type="SMART" id="SM00192">
    <property type="entry name" value="LDLa"/>
    <property type="match status" value="9"/>
</dbReference>
<keyword evidence="3" id="KW-0645">Protease</keyword>
<evidence type="ECO:0000313" key="7">
    <source>
        <dbReference type="EMBL" id="CAD7006478.1"/>
    </source>
</evidence>
<feature type="compositionally biased region" description="Polar residues" evidence="5">
    <location>
        <begin position="1594"/>
        <end position="1617"/>
    </location>
</feature>
<dbReference type="Pfam" id="PF00089">
    <property type="entry name" value="Trypsin"/>
    <property type="match status" value="1"/>
</dbReference>
<feature type="disulfide bond" evidence="2">
    <location>
        <begin position="1826"/>
        <end position="1841"/>
    </location>
</feature>
<dbReference type="PROSITE" id="PS50240">
    <property type="entry name" value="TRYPSIN_DOM"/>
    <property type="match status" value="2"/>
</dbReference>
<feature type="compositionally biased region" description="Basic and acidic residues" evidence="5">
    <location>
        <begin position="1521"/>
        <end position="1530"/>
    </location>
</feature>
<dbReference type="EMBL" id="CAJHJT010000034">
    <property type="protein sequence ID" value="CAD7006478.1"/>
    <property type="molecule type" value="Genomic_DNA"/>
</dbReference>
<dbReference type="InterPro" id="IPR043504">
    <property type="entry name" value="Peptidase_S1_PA_chymotrypsin"/>
</dbReference>
<feature type="compositionally biased region" description="Basic and acidic residues" evidence="5">
    <location>
        <begin position="580"/>
        <end position="600"/>
    </location>
</feature>
<dbReference type="InterPro" id="IPR036055">
    <property type="entry name" value="LDL_receptor-like_sf"/>
</dbReference>
<dbReference type="InterPro" id="IPR018114">
    <property type="entry name" value="TRYPSIN_HIS"/>
</dbReference>
<feature type="coiled-coil region" evidence="4">
    <location>
        <begin position="498"/>
        <end position="528"/>
    </location>
</feature>
<dbReference type="CDD" id="cd00190">
    <property type="entry name" value="Tryp_SPc"/>
    <property type="match status" value="1"/>
</dbReference>
<keyword evidence="4" id="KW-0175">Coiled coil</keyword>
<dbReference type="Pfam" id="PF09342">
    <property type="entry name" value="DUF1986"/>
    <property type="match status" value="1"/>
</dbReference>
<name>A0A811V7F6_CERCA</name>
<evidence type="ECO:0000256" key="2">
    <source>
        <dbReference type="PROSITE-ProRule" id="PRU00124"/>
    </source>
</evidence>
<feature type="disulfide bond" evidence="2">
    <location>
        <begin position="941"/>
        <end position="956"/>
    </location>
</feature>
<comment type="caution">
    <text evidence="7">The sequence shown here is derived from an EMBL/GenBank/DDBJ whole genome shotgun (WGS) entry which is preliminary data.</text>
</comment>
<feature type="compositionally biased region" description="Basic and acidic residues" evidence="5">
    <location>
        <begin position="1486"/>
        <end position="1503"/>
    </location>
</feature>
<evidence type="ECO:0000256" key="4">
    <source>
        <dbReference type="SAM" id="Coils"/>
    </source>
</evidence>
<dbReference type="PANTHER" id="PTHR24258:SF116">
    <property type="entry name" value="FI16631P1-RELATED"/>
    <property type="match status" value="1"/>
</dbReference>
<dbReference type="PROSITE" id="PS00135">
    <property type="entry name" value="TRYPSIN_SER"/>
    <property type="match status" value="1"/>
</dbReference>
<feature type="region of interest" description="Disordered" evidence="5">
    <location>
        <begin position="579"/>
        <end position="603"/>
    </location>
</feature>
<dbReference type="InterPro" id="IPR009003">
    <property type="entry name" value="Peptidase_S1_PA"/>
</dbReference>
<dbReference type="CDD" id="cd00112">
    <property type="entry name" value="LDLa"/>
    <property type="match status" value="9"/>
</dbReference>
<dbReference type="Pfam" id="PF00057">
    <property type="entry name" value="Ldl_recept_a"/>
    <property type="match status" value="3"/>
</dbReference>
<dbReference type="PANTHER" id="PTHR24258">
    <property type="entry name" value="SERINE PROTEASE-RELATED"/>
    <property type="match status" value="1"/>
</dbReference>
<dbReference type="SMART" id="SM00020">
    <property type="entry name" value="Tryp_SPc"/>
    <property type="match status" value="1"/>
</dbReference>
<evidence type="ECO:0000259" key="6">
    <source>
        <dbReference type="PROSITE" id="PS50240"/>
    </source>
</evidence>
<dbReference type="SUPFAM" id="SSF57424">
    <property type="entry name" value="LDL receptor-like module"/>
    <property type="match status" value="5"/>
</dbReference>
<evidence type="ECO:0000313" key="8">
    <source>
        <dbReference type="Proteomes" id="UP000606786"/>
    </source>
</evidence>
<dbReference type="FunFam" id="2.40.10.10:FF:000111">
    <property type="entry name" value="Blast:Serine protease nudel"/>
    <property type="match status" value="1"/>
</dbReference>
<accession>A0A811V7F6</accession>
<protein>
    <submittedName>
        <fullName evidence="7">(Mediterranean fruit fly) hypothetical protein</fullName>
    </submittedName>
</protein>